<dbReference type="Proteomes" id="UP000469950">
    <property type="component" value="Unassembled WGS sequence"/>
</dbReference>
<protein>
    <submittedName>
        <fullName evidence="1">Uncharacterized protein</fullName>
    </submittedName>
</protein>
<accession>A0A833JMZ9</accession>
<organism evidence="1 2">
    <name type="scientific">Marinobacter nauticus</name>
    <name type="common">Marinobacter hydrocarbonoclasticus</name>
    <name type="synonym">Marinobacter aquaeolei</name>
    <dbReference type="NCBI Taxonomy" id="2743"/>
    <lineage>
        <taxon>Bacteria</taxon>
        <taxon>Pseudomonadati</taxon>
        <taxon>Pseudomonadota</taxon>
        <taxon>Gammaproteobacteria</taxon>
        <taxon>Pseudomonadales</taxon>
        <taxon>Marinobacteraceae</taxon>
        <taxon>Marinobacter</taxon>
    </lineage>
</organism>
<comment type="caution">
    <text evidence="1">The sequence shown here is derived from an EMBL/GenBank/DDBJ whole genome shotgun (WGS) entry which is preliminary data.</text>
</comment>
<sequence length="59" mass="6597">MKPYCPAVYKLSNQPLQYAACGRRTPFSWLLRRHSKGAAELSYMDSPCGQATPFDSEAV</sequence>
<dbReference type="EMBL" id="WBMP01000016">
    <property type="protein sequence ID" value="KAE8544543.1"/>
    <property type="molecule type" value="Genomic_DNA"/>
</dbReference>
<proteinExistence type="predicted"/>
<name>A0A833JMZ9_MARNT</name>
<gene>
    <name evidence="1" type="ORF">F6453_3191</name>
</gene>
<evidence type="ECO:0000313" key="2">
    <source>
        <dbReference type="Proteomes" id="UP000469950"/>
    </source>
</evidence>
<dbReference type="AlphaFoldDB" id="A0A833JMZ9"/>
<reference evidence="1 2" key="1">
    <citation type="submission" date="2019-10" db="EMBL/GenBank/DDBJ databases">
        <title>Draft genome sequence of Marinobacter hydrocarbonoclasticus NCT7M from the microbiome of the marine copepod.</title>
        <authorList>
            <person name="Nuttall R."/>
            <person name="Sharma G."/>
            <person name="Moisander P."/>
        </authorList>
    </citation>
    <scope>NUCLEOTIDE SEQUENCE [LARGE SCALE GENOMIC DNA]</scope>
    <source>
        <strain evidence="1 2">NCT7M</strain>
    </source>
</reference>
<evidence type="ECO:0000313" key="1">
    <source>
        <dbReference type="EMBL" id="KAE8544543.1"/>
    </source>
</evidence>